<comment type="caution">
    <text evidence="3">The sequence shown here is derived from an EMBL/GenBank/DDBJ whole genome shotgun (WGS) entry which is preliminary data.</text>
</comment>
<feature type="domain" description="Nudix hydrolase" evidence="2">
    <location>
        <begin position="6"/>
        <end position="137"/>
    </location>
</feature>
<dbReference type="PROSITE" id="PS51462">
    <property type="entry name" value="NUDIX"/>
    <property type="match status" value="1"/>
</dbReference>
<dbReference type="Proteomes" id="UP001212152">
    <property type="component" value="Unassembled WGS sequence"/>
</dbReference>
<evidence type="ECO:0000259" key="2">
    <source>
        <dbReference type="PROSITE" id="PS51462"/>
    </source>
</evidence>
<dbReference type="GO" id="GO:0006203">
    <property type="term" value="P:dGTP catabolic process"/>
    <property type="evidence" value="ECO:0007669"/>
    <property type="project" value="TreeGrafter"/>
</dbReference>
<dbReference type="InterPro" id="IPR020476">
    <property type="entry name" value="Nudix_hydrolase"/>
</dbReference>
<dbReference type="PANTHER" id="PTHR16099:SF5">
    <property type="entry name" value="NUCLEOTIDE TRIPHOSPHATE DIPHOSPHATASE NUDT15"/>
    <property type="match status" value="1"/>
</dbReference>
<keyword evidence="1" id="KW-0378">Hydrolase</keyword>
<name>A0AAD5TME8_9FUNG</name>
<proteinExistence type="predicted"/>
<dbReference type="InterPro" id="IPR000086">
    <property type="entry name" value="NUDIX_hydrolase_dom"/>
</dbReference>
<evidence type="ECO:0000313" key="3">
    <source>
        <dbReference type="EMBL" id="KAJ3180512.1"/>
    </source>
</evidence>
<dbReference type="GO" id="GO:0035539">
    <property type="term" value="F:8-oxo-7,8-dihydrodeoxyguanosine triphosphate pyrophosphatase activity"/>
    <property type="evidence" value="ECO:0007669"/>
    <property type="project" value="TreeGrafter"/>
</dbReference>
<dbReference type="FunFam" id="3.90.79.10:FF:000060">
    <property type="entry name" value="Nudix hydrolase 1"/>
    <property type="match status" value="1"/>
</dbReference>
<dbReference type="CDD" id="cd04678">
    <property type="entry name" value="NUDIX_MTH2_Nudt15"/>
    <property type="match status" value="1"/>
</dbReference>
<dbReference type="PRINTS" id="PR00502">
    <property type="entry name" value="NUDIXFAMILY"/>
</dbReference>
<reference evidence="3" key="1">
    <citation type="submission" date="2020-05" db="EMBL/GenBank/DDBJ databases">
        <title>Phylogenomic resolution of chytrid fungi.</title>
        <authorList>
            <person name="Stajich J.E."/>
            <person name="Amses K."/>
            <person name="Simmons R."/>
            <person name="Seto K."/>
            <person name="Myers J."/>
            <person name="Bonds A."/>
            <person name="Quandt C.A."/>
            <person name="Barry K."/>
            <person name="Liu P."/>
            <person name="Grigoriev I."/>
            <person name="Longcore J.E."/>
            <person name="James T.Y."/>
        </authorList>
    </citation>
    <scope>NUCLEOTIDE SEQUENCE</scope>
    <source>
        <strain evidence="3">JEL0379</strain>
    </source>
</reference>
<evidence type="ECO:0000313" key="4">
    <source>
        <dbReference type="Proteomes" id="UP001212152"/>
    </source>
</evidence>
<dbReference type="Pfam" id="PF00293">
    <property type="entry name" value="NUDIX"/>
    <property type="match status" value="1"/>
</dbReference>
<evidence type="ECO:0000256" key="1">
    <source>
        <dbReference type="ARBA" id="ARBA00022801"/>
    </source>
</evidence>
<keyword evidence="4" id="KW-1185">Reference proteome</keyword>
<dbReference type="AlphaFoldDB" id="A0AAD5TME8"/>
<dbReference type="InterPro" id="IPR015797">
    <property type="entry name" value="NUDIX_hydrolase-like_dom_sf"/>
</dbReference>
<dbReference type="Gene3D" id="3.90.79.10">
    <property type="entry name" value="Nucleoside Triphosphate Pyrophosphohydrolase"/>
    <property type="match status" value="1"/>
</dbReference>
<dbReference type="EMBL" id="JADGJQ010000016">
    <property type="protein sequence ID" value="KAJ3180512.1"/>
    <property type="molecule type" value="Genomic_DNA"/>
</dbReference>
<dbReference type="PANTHER" id="PTHR16099">
    <property type="entry name" value="8-OXO-DGTP DIPHOSPHATES NUDT15"/>
    <property type="match status" value="1"/>
</dbReference>
<sequence>MTAQPVVRVGVGAFVVRADGKFLLGLRASSHGAGTWQLPGGHLEVGESWGDCGAREVLEEAGVKVGTPTFVAVTNDVFDPTSKHYVTIFVKADCIDVDPVAQVLEPEKCKCWEWVSWEQVFASESGYRPLFMPMTHLREQLAKQPW</sequence>
<organism evidence="3 4">
    <name type="scientific">Geranomyces variabilis</name>
    <dbReference type="NCBI Taxonomy" id="109894"/>
    <lineage>
        <taxon>Eukaryota</taxon>
        <taxon>Fungi</taxon>
        <taxon>Fungi incertae sedis</taxon>
        <taxon>Chytridiomycota</taxon>
        <taxon>Chytridiomycota incertae sedis</taxon>
        <taxon>Chytridiomycetes</taxon>
        <taxon>Spizellomycetales</taxon>
        <taxon>Powellomycetaceae</taxon>
        <taxon>Geranomyces</taxon>
    </lineage>
</organism>
<gene>
    <name evidence="3" type="ORF">HDU87_002021</name>
</gene>
<accession>A0AAD5TME8</accession>
<dbReference type="SUPFAM" id="SSF55811">
    <property type="entry name" value="Nudix"/>
    <property type="match status" value="1"/>
</dbReference>
<dbReference type="GO" id="GO:0005829">
    <property type="term" value="C:cytosol"/>
    <property type="evidence" value="ECO:0007669"/>
    <property type="project" value="TreeGrafter"/>
</dbReference>
<protein>
    <recommendedName>
        <fullName evidence="2">Nudix hydrolase domain-containing protein</fullName>
    </recommendedName>
</protein>